<comment type="subcellular location">
    <subcellularLocation>
        <location evidence="1">Secreted</location>
    </subcellularLocation>
</comment>
<feature type="domain" description="NTR" evidence="7">
    <location>
        <begin position="23"/>
        <end position="140"/>
    </location>
</feature>
<dbReference type="InterPro" id="IPR008993">
    <property type="entry name" value="TIMP-like_OB-fold"/>
</dbReference>
<keyword evidence="3 5" id="KW-1015">Disulfide bond</keyword>
<dbReference type="GO" id="GO:0051045">
    <property type="term" value="P:negative regulation of membrane protein ectodomain proteolysis"/>
    <property type="evidence" value="ECO:0007669"/>
    <property type="project" value="TreeGrafter"/>
</dbReference>
<gene>
    <name evidence="8" type="ORF">DdX_21145</name>
</gene>
<accession>A0AAD4MFA4</accession>
<dbReference type="InterPro" id="IPR001134">
    <property type="entry name" value="Netrin_domain"/>
</dbReference>
<evidence type="ECO:0000256" key="3">
    <source>
        <dbReference type="ARBA" id="ARBA00023157"/>
    </source>
</evidence>
<evidence type="ECO:0000256" key="4">
    <source>
        <dbReference type="PIRSR" id="PIRSR601820-1"/>
    </source>
</evidence>
<name>A0AAD4MFA4_9BILA</name>
<organism evidence="8 9">
    <name type="scientific">Ditylenchus destructor</name>
    <dbReference type="NCBI Taxonomy" id="166010"/>
    <lineage>
        <taxon>Eukaryota</taxon>
        <taxon>Metazoa</taxon>
        <taxon>Ecdysozoa</taxon>
        <taxon>Nematoda</taxon>
        <taxon>Chromadorea</taxon>
        <taxon>Rhabditida</taxon>
        <taxon>Tylenchina</taxon>
        <taxon>Tylenchomorpha</taxon>
        <taxon>Sphaerularioidea</taxon>
        <taxon>Anguinidae</taxon>
        <taxon>Anguininae</taxon>
        <taxon>Ditylenchus</taxon>
    </lineage>
</organism>
<dbReference type="InterPro" id="IPR001820">
    <property type="entry name" value="TIMP"/>
</dbReference>
<feature type="disulfide bond" evidence="5">
    <location>
        <begin position="35"/>
        <end position="140"/>
    </location>
</feature>
<dbReference type="GO" id="GO:0002020">
    <property type="term" value="F:protease binding"/>
    <property type="evidence" value="ECO:0007669"/>
    <property type="project" value="TreeGrafter"/>
</dbReference>
<evidence type="ECO:0000256" key="5">
    <source>
        <dbReference type="PIRSR" id="PIRSR601820-3"/>
    </source>
</evidence>
<keyword evidence="4" id="KW-0862">Zinc</keyword>
<evidence type="ECO:0000259" key="7">
    <source>
        <dbReference type="PROSITE" id="PS50189"/>
    </source>
</evidence>
<comment type="caution">
    <text evidence="8">The sequence shown here is derived from an EMBL/GenBank/DDBJ whole genome shotgun (WGS) entry which is preliminary data.</text>
</comment>
<feature type="binding site" evidence="4">
    <location>
        <position position="23"/>
    </location>
    <ligand>
        <name>Zn(2+)</name>
        <dbReference type="ChEBI" id="CHEBI:29105"/>
        <note>ligand shared with metalloproteinase partner</note>
    </ligand>
</feature>
<keyword evidence="4" id="KW-0479">Metal-binding</keyword>
<evidence type="ECO:0000313" key="9">
    <source>
        <dbReference type="Proteomes" id="UP001201812"/>
    </source>
</evidence>
<dbReference type="GO" id="GO:0031012">
    <property type="term" value="C:extracellular matrix"/>
    <property type="evidence" value="ECO:0007669"/>
    <property type="project" value="TreeGrafter"/>
</dbReference>
<evidence type="ECO:0000256" key="2">
    <source>
        <dbReference type="ARBA" id="ARBA00022525"/>
    </source>
</evidence>
<dbReference type="Gene3D" id="2.40.50.120">
    <property type="match status" value="1"/>
</dbReference>
<keyword evidence="6" id="KW-0732">Signal</keyword>
<dbReference type="Pfam" id="PF00965">
    <property type="entry name" value="TIMP"/>
    <property type="match status" value="1"/>
</dbReference>
<evidence type="ECO:0000256" key="6">
    <source>
        <dbReference type="SAM" id="SignalP"/>
    </source>
</evidence>
<protein>
    <submittedName>
        <fullName evidence="8">Tissue inhibitor of metalloproteinase domain-containing protein</fullName>
    </submittedName>
</protein>
<sequence length="158" mass="17902">MIKLILLLSLAIFLLIPKFTLACKCLALDFVDTLCHAGFVSHVKVDFKERYIGSGGHENFGHHVEHIEHFKDGDWTSIITTSGRDSTCGVNLTMGKEYLISGYKVSRNELRITKCDIAIEWDHVGTDEKNLIQRKNFQNCKAQICRENKASLSLSRCK</sequence>
<feature type="signal peptide" evidence="6">
    <location>
        <begin position="1"/>
        <end position="22"/>
    </location>
</feature>
<evidence type="ECO:0000313" key="8">
    <source>
        <dbReference type="EMBL" id="KAI1692646.1"/>
    </source>
</evidence>
<dbReference type="PANTHER" id="PTHR11844">
    <property type="entry name" value="METALLOPROTEASE INHIBITOR"/>
    <property type="match status" value="1"/>
</dbReference>
<evidence type="ECO:0000256" key="1">
    <source>
        <dbReference type="ARBA" id="ARBA00004613"/>
    </source>
</evidence>
<dbReference type="AlphaFoldDB" id="A0AAD4MFA4"/>
<keyword evidence="2" id="KW-0964">Secreted</keyword>
<feature type="chain" id="PRO_5042280265" evidence="6">
    <location>
        <begin position="23"/>
        <end position="158"/>
    </location>
</feature>
<keyword evidence="9" id="KW-1185">Reference proteome</keyword>
<dbReference type="SUPFAM" id="SSF50242">
    <property type="entry name" value="TIMP-like"/>
    <property type="match status" value="1"/>
</dbReference>
<feature type="disulfide bond" evidence="5">
    <location>
        <begin position="25"/>
        <end position="115"/>
    </location>
</feature>
<dbReference type="GO" id="GO:0008191">
    <property type="term" value="F:metalloendopeptidase inhibitor activity"/>
    <property type="evidence" value="ECO:0007669"/>
    <property type="project" value="InterPro"/>
</dbReference>
<dbReference type="EMBL" id="JAKKPZ010000733">
    <property type="protein sequence ID" value="KAI1692646.1"/>
    <property type="molecule type" value="Genomic_DNA"/>
</dbReference>
<dbReference type="PANTHER" id="PTHR11844:SF25">
    <property type="entry name" value="NTR DOMAIN-CONTAINING PROTEIN"/>
    <property type="match status" value="1"/>
</dbReference>
<dbReference type="GO" id="GO:0005615">
    <property type="term" value="C:extracellular space"/>
    <property type="evidence" value="ECO:0007669"/>
    <property type="project" value="TreeGrafter"/>
</dbReference>
<proteinExistence type="predicted"/>
<dbReference type="GO" id="GO:0046872">
    <property type="term" value="F:metal ion binding"/>
    <property type="evidence" value="ECO:0007669"/>
    <property type="project" value="UniProtKB-KW"/>
</dbReference>
<dbReference type="Proteomes" id="UP001201812">
    <property type="component" value="Unassembled WGS sequence"/>
</dbReference>
<dbReference type="PROSITE" id="PS50189">
    <property type="entry name" value="NTR"/>
    <property type="match status" value="1"/>
</dbReference>
<reference evidence="8" key="1">
    <citation type="submission" date="2022-01" db="EMBL/GenBank/DDBJ databases">
        <title>Genome Sequence Resource for Two Populations of Ditylenchus destructor, the Migratory Endoparasitic Phytonematode.</title>
        <authorList>
            <person name="Zhang H."/>
            <person name="Lin R."/>
            <person name="Xie B."/>
        </authorList>
    </citation>
    <scope>NUCLEOTIDE SEQUENCE</scope>
    <source>
        <strain evidence="8">BazhouSP</strain>
    </source>
</reference>
<feature type="disulfide bond" evidence="5">
    <location>
        <begin position="23"/>
        <end position="88"/>
    </location>
</feature>